<proteinExistence type="predicted"/>
<accession>A0A9D3UF27</accession>
<dbReference type="PANTHER" id="PTHR46033:SF8">
    <property type="entry name" value="PROTEIN MAINTENANCE OF MERISTEMS-LIKE"/>
    <property type="match status" value="1"/>
</dbReference>
<dbReference type="OrthoDB" id="996626at2759"/>
<dbReference type="GO" id="GO:0010073">
    <property type="term" value="P:meristem maintenance"/>
    <property type="evidence" value="ECO:0007669"/>
    <property type="project" value="InterPro"/>
</dbReference>
<name>A0A9D3UF27_9ROSI</name>
<evidence type="ECO:0000313" key="2">
    <source>
        <dbReference type="EMBL" id="KAH1039484.1"/>
    </source>
</evidence>
<dbReference type="AlphaFoldDB" id="A0A9D3UF27"/>
<dbReference type="InterPro" id="IPR044824">
    <property type="entry name" value="MAIN-like"/>
</dbReference>
<comment type="caution">
    <text evidence="2">The sequence shown here is derived from an EMBL/GenBank/DDBJ whole genome shotgun (WGS) entry which is preliminary data.</text>
</comment>
<evidence type="ECO:0000259" key="1">
    <source>
        <dbReference type="Pfam" id="PF10536"/>
    </source>
</evidence>
<keyword evidence="3" id="KW-1185">Reference proteome</keyword>
<reference evidence="2 3" key="1">
    <citation type="journal article" date="2021" name="Plant Biotechnol. J.">
        <title>Multi-omics assisted identification of the key and species-specific regulatory components of drought-tolerant mechanisms in Gossypium stocksii.</title>
        <authorList>
            <person name="Yu D."/>
            <person name="Ke L."/>
            <person name="Zhang D."/>
            <person name="Wu Y."/>
            <person name="Sun Y."/>
            <person name="Mei J."/>
            <person name="Sun J."/>
            <person name="Sun Y."/>
        </authorList>
    </citation>
    <scope>NUCLEOTIDE SEQUENCE [LARGE SCALE GENOMIC DNA]</scope>
    <source>
        <strain evidence="3">cv. E1</strain>
        <tissue evidence="2">Leaf</tissue>
    </source>
</reference>
<dbReference type="Pfam" id="PF10536">
    <property type="entry name" value="PMD"/>
    <property type="match status" value="1"/>
</dbReference>
<gene>
    <name evidence="2" type="ORF">J1N35_041227</name>
</gene>
<evidence type="ECO:0000313" key="3">
    <source>
        <dbReference type="Proteomes" id="UP000828251"/>
    </source>
</evidence>
<dbReference type="EMBL" id="JAIQCV010000012">
    <property type="protein sequence ID" value="KAH1039484.1"/>
    <property type="molecule type" value="Genomic_DNA"/>
</dbReference>
<dbReference type="Proteomes" id="UP000828251">
    <property type="component" value="Unassembled WGS sequence"/>
</dbReference>
<dbReference type="InterPro" id="IPR019557">
    <property type="entry name" value="AminoTfrase-like_pln_mobile"/>
</dbReference>
<protein>
    <recommendedName>
        <fullName evidence="1">Aminotransferase-like plant mobile domain-containing protein</fullName>
    </recommendedName>
</protein>
<feature type="domain" description="Aminotransferase-like plant mobile" evidence="1">
    <location>
        <begin position="46"/>
        <end position="121"/>
    </location>
</feature>
<dbReference type="PANTHER" id="PTHR46033">
    <property type="entry name" value="PROTEIN MAIN-LIKE 2"/>
    <property type="match status" value="1"/>
</dbReference>
<sequence length="131" mass="14686">MQCPDLKELEEADDCVLKGFIHNIRKPVILEIHGHLQAVGFLHVSRMFEGCKLDLQLISALMERWRPETYTFQLPCGECIITLEDVVLQLDLIVDRPVTTGSAIVPGNVNLFQSLLGKVPNKFEGGRISTN</sequence>
<organism evidence="2 3">
    <name type="scientific">Gossypium stocksii</name>
    <dbReference type="NCBI Taxonomy" id="47602"/>
    <lineage>
        <taxon>Eukaryota</taxon>
        <taxon>Viridiplantae</taxon>
        <taxon>Streptophyta</taxon>
        <taxon>Embryophyta</taxon>
        <taxon>Tracheophyta</taxon>
        <taxon>Spermatophyta</taxon>
        <taxon>Magnoliopsida</taxon>
        <taxon>eudicotyledons</taxon>
        <taxon>Gunneridae</taxon>
        <taxon>Pentapetalae</taxon>
        <taxon>rosids</taxon>
        <taxon>malvids</taxon>
        <taxon>Malvales</taxon>
        <taxon>Malvaceae</taxon>
        <taxon>Malvoideae</taxon>
        <taxon>Gossypium</taxon>
    </lineage>
</organism>